<keyword evidence="3" id="KW-1185">Reference proteome</keyword>
<sequence>MPPAHPATVPADAAERFAAIPCGPTGLGTSGCRIGPLTPLPDAPVPDVAAPPRQVQAPEVPEVPEARAAVAAPTVETTPRARPHTENVPLRVPGPPASLLLRSLPGSPPAPPTGARSGPP</sequence>
<evidence type="ECO:0000313" key="3">
    <source>
        <dbReference type="Proteomes" id="UP000261811"/>
    </source>
</evidence>
<feature type="compositionally biased region" description="Low complexity" evidence="1">
    <location>
        <begin position="66"/>
        <end position="80"/>
    </location>
</feature>
<feature type="compositionally biased region" description="Low complexity" evidence="1">
    <location>
        <begin position="45"/>
        <end position="60"/>
    </location>
</feature>
<evidence type="ECO:0000313" key="2">
    <source>
        <dbReference type="EMBL" id="RFU39035.1"/>
    </source>
</evidence>
<accession>A0A372JG87</accession>
<feature type="non-terminal residue" evidence="2">
    <location>
        <position position="120"/>
    </location>
</feature>
<dbReference type="EMBL" id="QURH01000597">
    <property type="protein sequence ID" value="RFU39035.1"/>
    <property type="molecule type" value="Genomic_DNA"/>
</dbReference>
<feature type="region of interest" description="Disordered" evidence="1">
    <location>
        <begin position="33"/>
        <end position="120"/>
    </location>
</feature>
<proteinExistence type="predicted"/>
<reference evidence="2 3" key="1">
    <citation type="submission" date="2018-08" db="EMBL/GenBank/DDBJ databases">
        <title>Actinomadura jelena sp. nov., a novel Actinomycete isolated from soil in Chad.</title>
        <authorList>
            <person name="Shi L."/>
        </authorList>
    </citation>
    <scope>NUCLEOTIDE SEQUENCE [LARGE SCALE GENOMIC DNA]</scope>
    <source>
        <strain evidence="2 3">NEAU-G17</strain>
    </source>
</reference>
<protein>
    <submittedName>
        <fullName evidence="2">Uncharacterized protein</fullName>
    </submittedName>
</protein>
<organism evidence="2 3">
    <name type="scientific">Actinomadura logoneensis</name>
    <dbReference type="NCBI Taxonomy" id="2293572"/>
    <lineage>
        <taxon>Bacteria</taxon>
        <taxon>Bacillati</taxon>
        <taxon>Actinomycetota</taxon>
        <taxon>Actinomycetes</taxon>
        <taxon>Streptosporangiales</taxon>
        <taxon>Thermomonosporaceae</taxon>
        <taxon>Actinomadura</taxon>
    </lineage>
</organism>
<name>A0A372JG87_9ACTN</name>
<dbReference type="AlphaFoldDB" id="A0A372JG87"/>
<gene>
    <name evidence="2" type="ORF">DZF91_24535</name>
</gene>
<feature type="compositionally biased region" description="Pro residues" evidence="1">
    <location>
        <begin position="106"/>
        <end position="120"/>
    </location>
</feature>
<comment type="caution">
    <text evidence="2">The sequence shown here is derived from an EMBL/GenBank/DDBJ whole genome shotgun (WGS) entry which is preliminary data.</text>
</comment>
<evidence type="ECO:0000256" key="1">
    <source>
        <dbReference type="SAM" id="MobiDB-lite"/>
    </source>
</evidence>
<dbReference type="Proteomes" id="UP000261811">
    <property type="component" value="Unassembled WGS sequence"/>
</dbReference>